<organism evidence="2 3">
    <name type="scientific">Actinoplanes sichuanensis</name>
    <dbReference type="NCBI Taxonomy" id="512349"/>
    <lineage>
        <taxon>Bacteria</taxon>
        <taxon>Bacillati</taxon>
        <taxon>Actinomycetota</taxon>
        <taxon>Actinomycetes</taxon>
        <taxon>Micromonosporales</taxon>
        <taxon>Micromonosporaceae</taxon>
        <taxon>Actinoplanes</taxon>
    </lineage>
</organism>
<dbReference type="EMBL" id="JBHTMK010000029">
    <property type="protein sequence ID" value="MFD1367662.1"/>
    <property type="molecule type" value="Genomic_DNA"/>
</dbReference>
<comment type="caution">
    <text evidence="2">The sequence shown here is derived from an EMBL/GenBank/DDBJ whole genome shotgun (WGS) entry which is preliminary data.</text>
</comment>
<accession>A0ABW4ABV4</accession>
<dbReference type="RefSeq" id="WP_317795044.1">
    <property type="nucleotide sequence ID" value="NZ_AP028461.1"/>
</dbReference>
<evidence type="ECO:0000259" key="1">
    <source>
        <dbReference type="Pfam" id="PF13021"/>
    </source>
</evidence>
<dbReference type="Proteomes" id="UP001597183">
    <property type="component" value="Unassembled WGS sequence"/>
</dbReference>
<dbReference type="InterPro" id="IPR024976">
    <property type="entry name" value="DUF3885"/>
</dbReference>
<proteinExistence type="predicted"/>
<evidence type="ECO:0000313" key="2">
    <source>
        <dbReference type="EMBL" id="MFD1367662.1"/>
    </source>
</evidence>
<keyword evidence="3" id="KW-1185">Reference proteome</keyword>
<protein>
    <recommendedName>
        <fullName evidence="1">DUF3885 domain-containing protein</fullName>
    </recommendedName>
</protein>
<reference evidence="3" key="1">
    <citation type="journal article" date="2019" name="Int. J. Syst. Evol. Microbiol.">
        <title>The Global Catalogue of Microorganisms (GCM) 10K type strain sequencing project: providing services to taxonomists for standard genome sequencing and annotation.</title>
        <authorList>
            <consortium name="The Broad Institute Genomics Platform"/>
            <consortium name="The Broad Institute Genome Sequencing Center for Infectious Disease"/>
            <person name="Wu L."/>
            <person name="Ma J."/>
        </authorList>
    </citation>
    <scope>NUCLEOTIDE SEQUENCE [LARGE SCALE GENOMIC DNA]</scope>
    <source>
        <strain evidence="3">CCM 7526</strain>
    </source>
</reference>
<name>A0ABW4ABV4_9ACTN</name>
<evidence type="ECO:0000313" key="3">
    <source>
        <dbReference type="Proteomes" id="UP001597183"/>
    </source>
</evidence>
<sequence length="195" mass="21503">MDPTELDAAWRAAWSGCPPVAGRLRAWYPGLAVRFHTLPNAQRYATSASERAEILRRHHALLEMVFEDAEPVWDGLIAVTCSWSDSPVPTPRDDAVASTTPDAAYWRSENLATDPDLDSWQHHHISRLPLLGTSLDRLLLCVADDLTDGVLLTSAACASVYHPYDGGMDVFVPTADARDRLTSTFAAWLPPRARP</sequence>
<dbReference type="Pfam" id="PF13021">
    <property type="entry name" value="DUF3885"/>
    <property type="match status" value="1"/>
</dbReference>
<gene>
    <name evidence="2" type="ORF">ACFQ5G_20100</name>
</gene>
<feature type="domain" description="DUF3885" evidence="1">
    <location>
        <begin position="23"/>
        <end position="191"/>
    </location>
</feature>